<evidence type="ECO:0000256" key="2">
    <source>
        <dbReference type="ARBA" id="ARBA00008921"/>
    </source>
</evidence>
<dbReference type="PANTHER" id="PTHR48423">
    <property type="entry name" value="INTERLEUKIN-27 RECEPTOR SUBUNIT ALPHA"/>
    <property type="match status" value="1"/>
</dbReference>
<feature type="domain" description="Fibronectin type-III" evidence="11">
    <location>
        <begin position="236"/>
        <end position="329"/>
    </location>
</feature>
<dbReference type="InterPro" id="IPR036116">
    <property type="entry name" value="FN3_sf"/>
</dbReference>
<dbReference type="InterPro" id="IPR003529">
    <property type="entry name" value="Hematopoietin_rcpt_Gp130_CS"/>
</dbReference>
<dbReference type="Pfam" id="PF00041">
    <property type="entry name" value="fn3"/>
    <property type="match status" value="3"/>
</dbReference>
<evidence type="ECO:0000256" key="5">
    <source>
        <dbReference type="ARBA" id="ARBA00022737"/>
    </source>
</evidence>
<name>A0A803K0L4_XENTR</name>
<evidence type="ECO:0000256" key="9">
    <source>
        <dbReference type="ARBA" id="ARBA00023170"/>
    </source>
</evidence>
<evidence type="ECO:0000256" key="1">
    <source>
        <dbReference type="ARBA" id="ARBA00004479"/>
    </source>
</evidence>
<dbReference type="PANTHER" id="PTHR48423:SF1">
    <property type="entry name" value="INTERLEUKIN-27 RECEPTOR SUBUNIT ALPHA"/>
    <property type="match status" value="1"/>
</dbReference>
<protein>
    <submittedName>
        <fullName evidence="12">Interleukin-12 receptor subunit beta-2</fullName>
    </submittedName>
</protein>
<keyword evidence="9" id="KW-0675">Receptor</keyword>
<dbReference type="SUPFAM" id="SSF49265">
    <property type="entry name" value="Fibronectin type III"/>
    <property type="match status" value="3"/>
</dbReference>
<dbReference type="InterPro" id="IPR003961">
    <property type="entry name" value="FN3_dom"/>
</dbReference>
<dbReference type="Gene3D" id="2.60.40.10">
    <property type="entry name" value="Immunoglobulins"/>
    <property type="match status" value="5"/>
</dbReference>
<dbReference type="FunFam" id="2.60.40.10:FF:003060">
    <property type="entry name" value="Interleukin 12 receptor subunit beta 2"/>
    <property type="match status" value="1"/>
</dbReference>
<dbReference type="GeneTree" id="ENSGT00940000159829"/>
<accession>A0A803K0L4</accession>
<dbReference type="CDD" id="cd00063">
    <property type="entry name" value="FN3"/>
    <property type="match status" value="4"/>
</dbReference>
<organism evidence="12">
    <name type="scientific">Xenopus tropicalis</name>
    <name type="common">Western clawed frog</name>
    <name type="synonym">Silurana tropicalis</name>
    <dbReference type="NCBI Taxonomy" id="8364"/>
    <lineage>
        <taxon>Eukaryota</taxon>
        <taxon>Metazoa</taxon>
        <taxon>Chordata</taxon>
        <taxon>Craniata</taxon>
        <taxon>Vertebrata</taxon>
        <taxon>Euteleostomi</taxon>
        <taxon>Amphibia</taxon>
        <taxon>Batrachia</taxon>
        <taxon>Anura</taxon>
        <taxon>Pipoidea</taxon>
        <taxon>Pipidae</taxon>
        <taxon>Xenopodinae</taxon>
        <taxon>Xenopus</taxon>
        <taxon>Silurana</taxon>
    </lineage>
</organism>
<dbReference type="PROSITE" id="PS01353">
    <property type="entry name" value="HEMATOPO_REC_L_F2"/>
    <property type="match status" value="1"/>
</dbReference>
<evidence type="ECO:0000256" key="6">
    <source>
        <dbReference type="ARBA" id="ARBA00022989"/>
    </source>
</evidence>
<dbReference type="InterPro" id="IPR013783">
    <property type="entry name" value="Ig-like_fold"/>
</dbReference>
<dbReference type="GO" id="GO:0005886">
    <property type="term" value="C:plasma membrane"/>
    <property type="evidence" value="ECO:0007669"/>
    <property type="project" value="UniProtKB-ARBA"/>
</dbReference>
<reference evidence="12" key="1">
    <citation type="journal article" date="2010" name="Science">
        <title>The genome of the Western clawed frog Xenopus tropicalis.</title>
        <authorList>
            <person name="Hellsten U."/>
            <person name="Harland R.M."/>
            <person name="Gilchrist M.J."/>
            <person name="Hendrix D."/>
            <person name="Jurka J."/>
            <person name="Kapitonov V."/>
            <person name="Ovcharenko I."/>
            <person name="Putnam N.H."/>
            <person name="Shu S."/>
            <person name="Taher L."/>
            <person name="Blitz I.L."/>
            <person name="Blumberg B."/>
            <person name="Dichmann D.S."/>
            <person name="Dubchak I."/>
            <person name="Amaya E."/>
            <person name="Detter J.C."/>
            <person name="Fletcher R."/>
            <person name="Gerhard D.S."/>
            <person name="Goodstein D."/>
            <person name="Graves T."/>
            <person name="Grigoriev I.V."/>
            <person name="Grimwood J."/>
            <person name="Kawashima T."/>
            <person name="Lindquist E."/>
            <person name="Lucas S.M."/>
            <person name="Mead P.E."/>
            <person name="Mitros T."/>
            <person name="Ogino H."/>
            <person name="Ohta Y."/>
            <person name="Poliakov A.V."/>
            <person name="Pollet N."/>
            <person name="Robert J."/>
            <person name="Salamov A."/>
            <person name="Sater A.K."/>
            <person name="Schmutz J."/>
            <person name="Terry A."/>
            <person name="Vize P.D."/>
            <person name="Warren W.C."/>
            <person name="Wells D."/>
            <person name="Wills A."/>
            <person name="Wilson R.K."/>
            <person name="Zimmerman L.B."/>
            <person name="Zorn A.M."/>
            <person name="Grainger R."/>
            <person name="Grammer T."/>
            <person name="Khokha M.K."/>
            <person name="Richardson P.M."/>
            <person name="Rokhsar D.S."/>
        </authorList>
    </citation>
    <scope>NUCLEOTIDE SEQUENCE [LARGE SCALE GENOMIC DNA]</scope>
    <source>
        <strain evidence="12">Nigerian</strain>
    </source>
</reference>
<keyword evidence="7" id="KW-0472">Membrane</keyword>
<keyword evidence="6" id="KW-1133">Transmembrane helix</keyword>
<comment type="similarity">
    <text evidence="2">Belongs to the type I cytokine receptor family. Type 2 subfamily.</text>
</comment>
<keyword evidence="3" id="KW-0812">Transmembrane</keyword>
<keyword evidence="4" id="KW-0732">Signal</keyword>
<proteinExistence type="inferred from homology"/>
<keyword evidence="10" id="KW-0325">Glycoprotein</keyword>
<gene>
    <name evidence="12" type="primary">LOC101732940</name>
</gene>
<evidence type="ECO:0000256" key="7">
    <source>
        <dbReference type="ARBA" id="ARBA00023136"/>
    </source>
</evidence>
<keyword evidence="8" id="KW-1015">Disulfide bond</keyword>
<evidence type="ECO:0000256" key="3">
    <source>
        <dbReference type="ARBA" id="ARBA00022692"/>
    </source>
</evidence>
<dbReference type="PROSITE" id="PS50853">
    <property type="entry name" value="FN3"/>
    <property type="match status" value="3"/>
</dbReference>
<evidence type="ECO:0000256" key="4">
    <source>
        <dbReference type="ARBA" id="ARBA00022729"/>
    </source>
</evidence>
<evidence type="ECO:0000256" key="10">
    <source>
        <dbReference type="ARBA" id="ARBA00023180"/>
    </source>
</evidence>
<sequence length="847" mass="96289">MCAFCCCHTTTHGSGFVRAHTALSLTATWLHRPCLHLGSQSVPVLTDVLDTADGLLNATDQVLSNLGIVTASPGVLLPLTSSVNISCSLSWIAGSLKIKKKNSTHDFFIRQLFNTNTITVHDRDLSPRKATYMCLADKKIVNGIYVEAGRSPDRPKIVNCEQEGALGRIYCIWKEGRETFIQTSYTLQLWQRSSELNVTVDSMRLGGEYIAVITASNGLGSNSSRPYAFTYFDAVIPHPPNKTIVCDTISSNCIVTLQDSQNSSHFQIRYRPADGTKWQWVEIKRRNSYTMEGLQPFTRYKFQVSCKFLIDRGKWSNWSQPIIIQTPEGVPSGMLDVWYRLWDIDSNTQKIILFWKPMSPTEARGLIVHYEVLFYRGSDRSPVHNHTSRDTWLSRDIERTRYVIVVSAHNSKGNSPPTHITVTTEDISGVAFPVNVVAKSSDNENMTVSWEIPQYDKILEVDYIVEWKEQRKKDPSYTNWVKVSKMNHSATISDISPYVCYEFRVYPLRDGRAGIPTMTTGSIKQEAPQVDPEFHYEVQKLNSILVTWKEIPPDKQRGCIVEYTIYMQNMSSSKQFKVPANQSMKHQYKIPNIQQNVRYVFRMSASTTAGESPRNLWKEIYSDGEASNQELLYLCVIIPPFVFMLFCLCSIPSLRERLKCFLYTCNKKVPDPANCHWASEFTNHKDKMEQFPSPLTSTSTYDETETLEVDEIDSDDEAQFSPPMYIITKAESETNKALRAEKIHISTTEAEAPMMPNLSILPSESCCYKSLQPKELVSTEHVSDYLVNQEITVDYLPTDIVSSNSENEEECIKGEMLSLEFVLPKLHVSKGMLRLDAVKIRSIDIPE</sequence>
<dbReference type="AlphaFoldDB" id="A0A803K0L4"/>
<reference evidence="12" key="2">
    <citation type="submission" date="2021-03" db="UniProtKB">
        <authorList>
            <consortium name="Ensembl"/>
        </authorList>
    </citation>
    <scope>IDENTIFICATION</scope>
</reference>
<evidence type="ECO:0000313" key="12">
    <source>
        <dbReference type="Ensembl" id="ENSXETP00000113839"/>
    </source>
</evidence>
<feature type="domain" description="Fibronectin type-III" evidence="11">
    <location>
        <begin position="432"/>
        <end position="527"/>
    </location>
</feature>
<evidence type="ECO:0000256" key="8">
    <source>
        <dbReference type="ARBA" id="ARBA00023157"/>
    </source>
</evidence>
<dbReference type="SMART" id="SM00060">
    <property type="entry name" value="FN3"/>
    <property type="match status" value="5"/>
</dbReference>
<comment type="subcellular location">
    <subcellularLocation>
        <location evidence="1">Membrane</location>
        <topology evidence="1">Single-pass type I membrane protein</topology>
    </subcellularLocation>
</comment>
<dbReference type="Ensembl" id="ENSXETT00000114859">
    <property type="protein sequence ID" value="ENSXETP00000113839"/>
    <property type="gene ID" value="ENSXETG00000043084"/>
</dbReference>
<feature type="domain" description="Fibronectin type-III" evidence="11">
    <location>
        <begin position="528"/>
        <end position="625"/>
    </location>
</feature>
<evidence type="ECO:0000259" key="11">
    <source>
        <dbReference type="PROSITE" id="PS50853"/>
    </source>
</evidence>
<dbReference type="InterPro" id="IPR052672">
    <property type="entry name" value="Type1_Cytokine_Rcpt_Type2"/>
</dbReference>
<dbReference type="GO" id="GO:0004896">
    <property type="term" value="F:cytokine receptor activity"/>
    <property type="evidence" value="ECO:0007669"/>
    <property type="project" value="InterPro"/>
</dbReference>
<keyword evidence="5" id="KW-0677">Repeat</keyword>